<sequence length="134" mass="14313">MTWLTDTRATPFVRYDPATGEVLETGNMAIGAVRYLEQQTGWSYLTRPARLGLDYVDLATKSIAERTPCPAALDGATLHNLPAPCTVIVTDAAGAQTDIAADAPDLALVFDFPGAYAVSVRCVPHIDGEFSLEV</sequence>
<keyword evidence="2" id="KW-1185">Reference proteome</keyword>
<evidence type="ECO:0000313" key="1">
    <source>
        <dbReference type="EMBL" id="MFC3640231.1"/>
    </source>
</evidence>
<organism evidence="1 2">
    <name type="scientific">Camelimonas fluminis</name>
    <dbReference type="NCBI Taxonomy" id="1576911"/>
    <lineage>
        <taxon>Bacteria</taxon>
        <taxon>Pseudomonadati</taxon>
        <taxon>Pseudomonadota</taxon>
        <taxon>Alphaproteobacteria</taxon>
        <taxon>Hyphomicrobiales</taxon>
        <taxon>Chelatococcaceae</taxon>
        <taxon>Camelimonas</taxon>
    </lineage>
</organism>
<protein>
    <submittedName>
        <fullName evidence="1">Uncharacterized protein</fullName>
    </submittedName>
</protein>
<name>A0ABV7UNC9_9HYPH</name>
<accession>A0ABV7UNC9</accession>
<comment type="caution">
    <text evidence="1">The sequence shown here is derived from an EMBL/GenBank/DDBJ whole genome shotgun (WGS) entry which is preliminary data.</text>
</comment>
<dbReference type="EMBL" id="JBHRYC010000136">
    <property type="protein sequence ID" value="MFC3640231.1"/>
    <property type="molecule type" value="Genomic_DNA"/>
</dbReference>
<gene>
    <name evidence="1" type="ORF">ACFONL_23140</name>
</gene>
<evidence type="ECO:0000313" key="2">
    <source>
        <dbReference type="Proteomes" id="UP001595704"/>
    </source>
</evidence>
<proteinExistence type="predicted"/>
<reference evidence="2" key="1">
    <citation type="journal article" date="2019" name="Int. J. Syst. Evol. Microbiol.">
        <title>The Global Catalogue of Microorganisms (GCM) 10K type strain sequencing project: providing services to taxonomists for standard genome sequencing and annotation.</title>
        <authorList>
            <consortium name="The Broad Institute Genomics Platform"/>
            <consortium name="The Broad Institute Genome Sequencing Center for Infectious Disease"/>
            <person name="Wu L."/>
            <person name="Ma J."/>
        </authorList>
    </citation>
    <scope>NUCLEOTIDE SEQUENCE [LARGE SCALE GENOMIC DNA]</scope>
    <source>
        <strain evidence="2">KCTC 42282</strain>
    </source>
</reference>
<dbReference type="RefSeq" id="WP_191320943.1">
    <property type="nucleotide sequence ID" value="NZ_BNCG01000031.1"/>
</dbReference>
<dbReference type="Proteomes" id="UP001595704">
    <property type="component" value="Unassembled WGS sequence"/>
</dbReference>